<feature type="compositionally biased region" description="Basic and acidic residues" evidence="1">
    <location>
        <begin position="335"/>
        <end position="345"/>
    </location>
</feature>
<feature type="region of interest" description="Disordered" evidence="1">
    <location>
        <begin position="159"/>
        <end position="194"/>
    </location>
</feature>
<feature type="region of interest" description="Disordered" evidence="1">
    <location>
        <begin position="1"/>
        <end position="102"/>
    </location>
</feature>
<reference evidence="2" key="1">
    <citation type="submission" date="2020-03" db="EMBL/GenBank/DDBJ databases">
        <title>A mixture of massive structural variations and highly conserved coding sequences in Ustilaginoidea virens genome.</title>
        <authorList>
            <person name="Zhang K."/>
            <person name="Zhao Z."/>
            <person name="Zhang Z."/>
            <person name="Li Y."/>
            <person name="Hsiang T."/>
            <person name="Sun W."/>
        </authorList>
    </citation>
    <scope>NUCLEOTIDE SEQUENCE</scope>
    <source>
        <strain evidence="2">UV-8b</strain>
    </source>
</reference>
<dbReference type="RefSeq" id="XP_042997042.1">
    <property type="nucleotide sequence ID" value="XM_043141108.1"/>
</dbReference>
<accession>A0A8E5HPM9</accession>
<feature type="compositionally biased region" description="Polar residues" evidence="1">
    <location>
        <begin position="73"/>
        <end position="84"/>
    </location>
</feature>
<protein>
    <submittedName>
        <fullName evidence="2">Uncharacterized protein</fullName>
    </submittedName>
</protein>
<keyword evidence="3" id="KW-1185">Reference proteome</keyword>
<feature type="compositionally biased region" description="Basic and acidic residues" evidence="1">
    <location>
        <begin position="61"/>
        <end position="72"/>
    </location>
</feature>
<organism evidence="2 3">
    <name type="scientific">Ustilaginoidea virens</name>
    <name type="common">Rice false smut fungus</name>
    <name type="synonym">Villosiclava virens</name>
    <dbReference type="NCBI Taxonomy" id="1159556"/>
    <lineage>
        <taxon>Eukaryota</taxon>
        <taxon>Fungi</taxon>
        <taxon>Dikarya</taxon>
        <taxon>Ascomycota</taxon>
        <taxon>Pezizomycotina</taxon>
        <taxon>Sordariomycetes</taxon>
        <taxon>Hypocreomycetidae</taxon>
        <taxon>Hypocreales</taxon>
        <taxon>Clavicipitaceae</taxon>
        <taxon>Ustilaginoidea</taxon>
    </lineage>
</organism>
<dbReference type="OrthoDB" id="4953021at2759"/>
<name>A0A8E5HPM9_USTVR</name>
<sequence length="789" mass="87940">MPRKRRLYQLTRITELDTTPTRCPGSPALSTQPPDGDNESSRREDITETGDVEDFDDGIDDRDLFQFAETRKASSSPNNRNFPWSETSSAIRRSSSPSSCGQSKEIFGYSAADTALSNSTPQPECLPSPQVRIDQRAVLEHQEQLPPFIDFSETATTIYQSSPSATSRISKKQGHSQRFDHHSAETENEQDEAKGQEIDLGEAALLQTLPESANRAKLPANPALFLDSSKELQEVGGVGLVGSQIDSGIAHVDYSPLTQFVSLDGASDHLDGNDTENPGESVYKTSKLKIKRKQRSKTPLQFDEETHQVKLVPQKTVQKSHKQGAKSNISTNTASRDKLQAEPRKSNNSNFEVEENSLPLKQAYPAMADNYSTELQDVQTCLNTVPNTSSPKGYEDDRMDHDLECQGKEGEQETRPCIVLETPRISTGMVTQQTVQISDSQKIGGQNGFVDQDPHGDPEREKLLNGVQVGNECVQSEVKEDTDATSKCLTASPHKDDDCFRPERPAFGTDCRQGDEEPLAVQANTSYDRSYSAVKRSSQSFHVNERGSPTVIPRQNREIRTPGAGEGPRLLRMKQQQQLPSIHPALYGCQSSRCKSPAGNGASNEESEQTKFVQEGEIRRLDDEPVMVPIHRQNAAHFFLSEVRRDSKKRRVTNGQFNPDALTPSERGRQQVQGLLNVAMDHFEAKGISVVKVADTYTAVGKRCVDKIQSRYIKERHAMVDVAREHTQKFQKTVSDSIQLIGKRSEQRRRSLTDWRHSISRRKTSYLQAISAMKDAHKEFVTLGEGEQK</sequence>
<evidence type="ECO:0000256" key="1">
    <source>
        <dbReference type="SAM" id="MobiDB-lite"/>
    </source>
</evidence>
<feature type="region of interest" description="Disordered" evidence="1">
    <location>
        <begin position="593"/>
        <end position="612"/>
    </location>
</feature>
<feature type="compositionally biased region" description="Polar residues" evidence="1">
    <location>
        <begin position="325"/>
        <end position="334"/>
    </location>
</feature>
<feature type="compositionally biased region" description="Polar residues" evidence="1">
    <location>
        <begin position="159"/>
        <end position="168"/>
    </location>
</feature>
<dbReference type="Proteomes" id="UP000027002">
    <property type="component" value="Chromosome 3"/>
</dbReference>
<dbReference type="AlphaFoldDB" id="A0A8E5HPM9"/>
<dbReference type="GeneID" id="66064388"/>
<dbReference type="KEGG" id="uvi:66064388"/>
<feature type="region of interest" description="Disordered" evidence="1">
    <location>
        <begin position="292"/>
        <end position="357"/>
    </location>
</feature>
<feature type="compositionally biased region" description="Low complexity" evidence="1">
    <location>
        <begin position="85"/>
        <end position="102"/>
    </location>
</feature>
<evidence type="ECO:0000313" key="3">
    <source>
        <dbReference type="Proteomes" id="UP000027002"/>
    </source>
</evidence>
<feature type="compositionally biased region" description="Basic and acidic residues" evidence="1">
    <location>
        <begin position="177"/>
        <end position="194"/>
    </location>
</feature>
<dbReference type="EMBL" id="CP072755">
    <property type="protein sequence ID" value="QUC19369.1"/>
    <property type="molecule type" value="Genomic_DNA"/>
</dbReference>
<evidence type="ECO:0000313" key="2">
    <source>
        <dbReference type="EMBL" id="QUC19369.1"/>
    </source>
</evidence>
<gene>
    <name evidence="2" type="ORF">UV8b_03610</name>
</gene>
<proteinExistence type="predicted"/>
<feature type="compositionally biased region" description="Acidic residues" evidence="1">
    <location>
        <begin position="47"/>
        <end position="60"/>
    </location>
</feature>